<dbReference type="InterPro" id="IPR016156">
    <property type="entry name" value="FAD/NAD-linked_Rdtase_dimer_sf"/>
</dbReference>
<evidence type="ECO:0000256" key="6">
    <source>
        <dbReference type="ARBA" id="ARBA00023284"/>
    </source>
</evidence>
<dbReference type="STRING" id="326427.Cagg_0199"/>
<keyword evidence="6" id="KW-0676">Redox-active center</keyword>
<evidence type="ECO:0000256" key="3">
    <source>
        <dbReference type="ARBA" id="ARBA00022630"/>
    </source>
</evidence>
<dbReference type="PRINTS" id="PR00411">
    <property type="entry name" value="PNDRDTASEI"/>
</dbReference>
<dbReference type="RefSeq" id="WP_012615514.1">
    <property type="nucleotide sequence ID" value="NC_011831.1"/>
</dbReference>
<dbReference type="PRINTS" id="PR00368">
    <property type="entry name" value="FADPNR"/>
</dbReference>
<feature type="domain" description="FAD/NAD(P)-binding" evidence="8">
    <location>
        <begin position="5"/>
        <end position="296"/>
    </location>
</feature>
<keyword evidence="4" id="KW-0274">FAD</keyword>
<evidence type="ECO:0000256" key="5">
    <source>
        <dbReference type="ARBA" id="ARBA00023002"/>
    </source>
</evidence>
<gene>
    <name evidence="9" type="ordered locus">Cagg_0199</name>
</gene>
<name>B8GCU8_CHLAD</name>
<dbReference type="AlphaFoldDB" id="B8GCU8"/>
<reference evidence="9" key="1">
    <citation type="submission" date="2008-12" db="EMBL/GenBank/DDBJ databases">
        <title>Complete sequence of Chloroflexus aggregans DSM 9485.</title>
        <authorList>
            <consortium name="US DOE Joint Genome Institute"/>
            <person name="Lucas S."/>
            <person name="Copeland A."/>
            <person name="Lapidus A."/>
            <person name="Glavina del Rio T."/>
            <person name="Dalin E."/>
            <person name="Tice H."/>
            <person name="Pitluck S."/>
            <person name="Foster B."/>
            <person name="Larimer F."/>
            <person name="Land M."/>
            <person name="Hauser L."/>
            <person name="Kyrpides N."/>
            <person name="Mikhailova N."/>
            <person name="Bryant D."/>
            <person name="Richardson P."/>
        </authorList>
    </citation>
    <scope>NUCLEOTIDE SEQUENCE</scope>
    <source>
        <strain evidence="9">DSM 9485</strain>
    </source>
</reference>
<dbReference type="KEGG" id="cag:Cagg_0199"/>
<evidence type="ECO:0000259" key="8">
    <source>
        <dbReference type="Pfam" id="PF07992"/>
    </source>
</evidence>
<dbReference type="InterPro" id="IPR036188">
    <property type="entry name" value="FAD/NAD-bd_sf"/>
</dbReference>
<protein>
    <submittedName>
        <fullName evidence="9">FAD-dependent pyridine nucleotide-disulphide oxidoreductase</fullName>
    </submittedName>
</protein>
<dbReference type="InterPro" id="IPR023753">
    <property type="entry name" value="FAD/NAD-binding_dom"/>
</dbReference>
<dbReference type="GO" id="GO:0016491">
    <property type="term" value="F:oxidoreductase activity"/>
    <property type="evidence" value="ECO:0007669"/>
    <property type="project" value="UniProtKB-KW"/>
</dbReference>
<evidence type="ECO:0000313" key="9">
    <source>
        <dbReference type="EMBL" id="ACL23148.1"/>
    </source>
</evidence>
<dbReference type="SUPFAM" id="SSF51905">
    <property type="entry name" value="FAD/NAD(P)-binding domain"/>
    <property type="match status" value="1"/>
</dbReference>
<dbReference type="PANTHER" id="PTHR43429">
    <property type="entry name" value="PYRIDINE NUCLEOTIDE-DISULFIDE OXIDOREDUCTASE DOMAIN-CONTAINING"/>
    <property type="match status" value="1"/>
</dbReference>
<keyword evidence="5" id="KW-0560">Oxidoreductase</keyword>
<dbReference type="Gene3D" id="3.50.50.60">
    <property type="entry name" value="FAD/NAD(P)-binding domain"/>
    <property type="match status" value="2"/>
</dbReference>
<evidence type="ECO:0000256" key="4">
    <source>
        <dbReference type="ARBA" id="ARBA00022827"/>
    </source>
</evidence>
<dbReference type="OrthoDB" id="9802028at2"/>
<keyword evidence="3" id="KW-0285">Flavoprotein</keyword>
<dbReference type="Proteomes" id="UP000002508">
    <property type="component" value="Chromosome"/>
</dbReference>
<accession>B8GCU8</accession>
<sequence length="447" mass="47508">MTAQRVIVIGGGAAGMSAAAKAKRTNPTIDIVVYERSGYVSYGACGFPYAIKGEIARVEDVVVRTPAQFAQQGIQALIHHEVLAIDTARQRVLVRDLHTGREFTDHWDELVVTTGGQPARPPLPGLDLPGVFGLRSVEEAIAIKTWIGEQRPQAGVIIGGGYIGLEMAEALDAHGIALTLIERLPHVLPAFDPEMAAQVEEELRRQRVDVRLGQAVQAIVGDERVRGVIVDGQTIPAEIVILAAGVKPNVGLVRETGIALGPTGAIAVDDHQRTNVPRVWAAGDVAEVYHRVTGKPAWIPLGTTANKQGRVAGENLAGGNARFGGVVGTTVVKVFEREVAISGLSLTRAKAEGFDAVSVSATASSRAHYMPGHQPLTVTLVFDRATRRLLGGQLIGREGVAKRVDTVAAALQAGWTIDEFAELDLSYAPPFAPVWDPLLVAANLARR</sequence>
<feature type="domain" description="Pyridine nucleotide-disulphide oxidoreductase dimerisation" evidence="7">
    <location>
        <begin position="332"/>
        <end position="433"/>
    </location>
</feature>
<dbReference type="SUPFAM" id="SSF55424">
    <property type="entry name" value="FAD/NAD-linked reductases, dimerisation (C-terminal) domain"/>
    <property type="match status" value="1"/>
</dbReference>
<evidence type="ECO:0000256" key="1">
    <source>
        <dbReference type="ARBA" id="ARBA00001974"/>
    </source>
</evidence>
<evidence type="ECO:0000313" key="10">
    <source>
        <dbReference type="Proteomes" id="UP000002508"/>
    </source>
</evidence>
<proteinExistence type="inferred from homology"/>
<keyword evidence="10" id="KW-1185">Reference proteome</keyword>
<dbReference type="EMBL" id="CP001337">
    <property type="protein sequence ID" value="ACL23148.1"/>
    <property type="molecule type" value="Genomic_DNA"/>
</dbReference>
<dbReference type="eggNOG" id="COG0446">
    <property type="taxonomic scope" value="Bacteria"/>
</dbReference>
<dbReference type="InterPro" id="IPR050260">
    <property type="entry name" value="FAD-bd_OxRdtase"/>
</dbReference>
<dbReference type="Pfam" id="PF02852">
    <property type="entry name" value="Pyr_redox_dim"/>
    <property type="match status" value="1"/>
</dbReference>
<organism evidence="9 10">
    <name type="scientific">Chloroflexus aggregans (strain MD-66 / DSM 9485)</name>
    <dbReference type="NCBI Taxonomy" id="326427"/>
    <lineage>
        <taxon>Bacteria</taxon>
        <taxon>Bacillati</taxon>
        <taxon>Chloroflexota</taxon>
        <taxon>Chloroflexia</taxon>
        <taxon>Chloroflexales</taxon>
        <taxon>Chloroflexineae</taxon>
        <taxon>Chloroflexaceae</taxon>
        <taxon>Chloroflexus</taxon>
    </lineage>
</organism>
<dbReference type="InterPro" id="IPR004099">
    <property type="entry name" value="Pyr_nucl-diS_OxRdtase_dimer"/>
</dbReference>
<evidence type="ECO:0000256" key="2">
    <source>
        <dbReference type="ARBA" id="ARBA00009130"/>
    </source>
</evidence>
<dbReference type="Pfam" id="PF07992">
    <property type="entry name" value="Pyr_redox_2"/>
    <property type="match status" value="1"/>
</dbReference>
<dbReference type="PANTHER" id="PTHR43429:SF1">
    <property type="entry name" value="NAD(P)H SULFUR OXIDOREDUCTASE (COA-DEPENDENT)"/>
    <property type="match status" value="1"/>
</dbReference>
<comment type="cofactor">
    <cofactor evidence="1">
        <name>FAD</name>
        <dbReference type="ChEBI" id="CHEBI:57692"/>
    </cofactor>
</comment>
<dbReference type="HOGENOM" id="CLU_003291_1_3_0"/>
<comment type="similarity">
    <text evidence="2">Belongs to the class-III pyridine nucleotide-disulfide oxidoreductase family.</text>
</comment>
<evidence type="ECO:0000259" key="7">
    <source>
        <dbReference type="Pfam" id="PF02852"/>
    </source>
</evidence>